<evidence type="ECO:0000256" key="1">
    <source>
        <dbReference type="SAM" id="MobiDB-lite"/>
    </source>
</evidence>
<dbReference type="HOGENOM" id="CLU_2525774_0_0_0"/>
<protein>
    <submittedName>
        <fullName evidence="2">Uncharacterized protein</fullName>
    </submittedName>
</protein>
<reference evidence="2" key="1">
    <citation type="submission" date="2006-10" db="EMBL/GenBank/DDBJ databases">
        <title>Complete sequence of Solibacter usitatus Ellin6076.</title>
        <authorList>
            <consortium name="US DOE Joint Genome Institute"/>
            <person name="Copeland A."/>
            <person name="Lucas S."/>
            <person name="Lapidus A."/>
            <person name="Barry K."/>
            <person name="Detter J.C."/>
            <person name="Glavina del Rio T."/>
            <person name="Hammon N."/>
            <person name="Israni S."/>
            <person name="Dalin E."/>
            <person name="Tice H."/>
            <person name="Pitluck S."/>
            <person name="Thompson L.S."/>
            <person name="Brettin T."/>
            <person name="Bruce D."/>
            <person name="Han C."/>
            <person name="Tapia R."/>
            <person name="Gilna P."/>
            <person name="Schmutz J."/>
            <person name="Larimer F."/>
            <person name="Land M."/>
            <person name="Hauser L."/>
            <person name="Kyrpides N."/>
            <person name="Mikhailova N."/>
            <person name="Janssen P.H."/>
            <person name="Kuske C.R."/>
            <person name="Richardson P."/>
        </authorList>
    </citation>
    <scope>NUCLEOTIDE SEQUENCE</scope>
    <source>
        <strain evidence="2">Ellin6076</strain>
    </source>
</reference>
<dbReference type="AlphaFoldDB" id="Q01P49"/>
<dbReference type="KEGG" id="sus:Acid_7672"/>
<dbReference type="STRING" id="234267.Acid_7672"/>
<feature type="region of interest" description="Disordered" evidence="1">
    <location>
        <begin position="1"/>
        <end position="24"/>
    </location>
</feature>
<evidence type="ECO:0000313" key="2">
    <source>
        <dbReference type="EMBL" id="ABJ88571.1"/>
    </source>
</evidence>
<proteinExistence type="predicted"/>
<dbReference type="EMBL" id="CP000473">
    <property type="protein sequence ID" value="ABJ88571.1"/>
    <property type="molecule type" value="Genomic_DNA"/>
</dbReference>
<sequence>MAETGTPTNNVPEPEIKGAPGGGRSKDDIALELMKFIAVTTGYGKTGGSSAGFSGKPTKNAAEEHAESLLALFDRCRKVVGKDS</sequence>
<accession>Q01P49</accession>
<feature type="compositionally biased region" description="Polar residues" evidence="1">
    <location>
        <begin position="1"/>
        <end position="11"/>
    </location>
</feature>
<gene>
    <name evidence="2" type="ordered locus">Acid_7672</name>
</gene>
<name>Q01P49_SOLUE</name>
<organism evidence="2">
    <name type="scientific">Solibacter usitatus (strain Ellin6076)</name>
    <dbReference type="NCBI Taxonomy" id="234267"/>
    <lineage>
        <taxon>Bacteria</taxon>
        <taxon>Pseudomonadati</taxon>
        <taxon>Acidobacteriota</taxon>
        <taxon>Terriglobia</taxon>
        <taxon>Bryobacterales</taxon>
        <taxon>Solibacteraceae</taxon>
        <taxon>Candidatus Solibacter</taxon>
    </lineage>
</organism>
<dbReference type="InParanoid" id="Q01P49"/>